<dbReference type="RefSeq" id="WP_320510512.1">
    <property type="nucleotide sequence ID" value="NZ_JAXCLW010000010.1"/>
</dbReference>
<keyword evidence="2" id="KW-0378">Hydrolase</keyword>
<keyword evidence="2" id="KW-0540">Nuclease</keyword>
<dbReference type="PANTHER" id="PTHR30231">
    <property type="entry name" value="DNA POLYMERASE III SUBUNIT EPSILON"/>
    <property type="match status" value="1"/>
</dbReference>
<reference evidence="2 3" key="1">
    <citation type="journal article" date="2016" name="Antonie Van Leeuwenhoek">
        <title>Dongia soli sp. nov., isolated from soil from Dokdo, Korea.</title>
        <authorList>
            <person name="Kim D.U."/>
            <person name="Lee H."/>
            <person name="Kim H."/>
            <person name="Kim S.G."/>
            <person name="Ka J.O."/>
        </authorList>
    </citation>
    <scope>NUCLEOTIDE SEQUENCE [LARGE SCALE GENOMIC DNA]</scope>
    <source>
        <strain evidence="2 3">D78</strain>
    </source>
</reference>
<feature type="domain" description="Exonuclease" evidence="1">
    <location>
        <begin position="79"/>
        <end position="244"/>
    </location>
</feature>
<gene>
    <name evidence="2" type="ORF">SMD27_21535</name>
</gene>
<dbReference type="InterPro" id="IPR036397">
    <property type="entry name" value="RNaseH_sf"/>
</dbReference>
<keyword evidence="3" id="KW-1185">Reference proteome</keyword>
<dbReference type="GO" id="GO:0004527">
    <property type="term" value="F:exonuclease activity"/>
    <property type="evidence" value="ECO:0007669"/>
    <property type="project" value="UniProtKB-KW"/>
</dbReference>
<dbReference type="InterPro" id="IPR013520">
    <property type="entry name" value="Ribonucl_H"/>
</dbReference>
<accession>A0ABU5EGH7</accession>
<protein>
    <submittedName>
        <fullName evidence="2">3'-5' exonuclease</fullName>
    </submittedName>
</protein>
<dbReference type="CDD" id="cd06127">
    <property type="entry name" value="DEDDh"/>
    <property type="match status" value="1"/>
</dbReference>
<sequence length="333" mass="37497">MKDQTDLFNDIDASEAPLRKGMKVKPVSGRHQAAQNPVSRDEVYEGWVRQLEASGRYRVLRQLAPRPIVRRAPAVTEKIAVIVDVETTGLDHSKDEVIELAIVAVTYTDDGRIGDVIDTYSSLREPSVPISPTITELTGITAEMVAGKSLNDDAVAAIVTQADLVIAHNARFDRPFCESLSPEFQHKAWACSFSEISWSELGFEGAKLGYLLGQLGWFHRGHRAVDDCLALLEVLATPVPDYPGNGFARLLEAASLSKYRIWAENSPFDLKDILKARGYRWSDGSDGRPRCWWTEVSENMRESELHFLRTEIYRRDVDVHVQRLTALDRFRRS</sequence>
<evidence type="ECO:0000313" key="3">
    <source>
        <dbReference type="Proteomes" id="UP001279642"/>
    </source>
</evidence>
<dbReference type="InterPro" id="IPR012337">
    <property type="entry name" value="RNaseH-like_sf"/>
</dbReference>
<dbReference type="Gene3D" id="3.30.420.10">
    <property type="entry name" value="Ribonuclease H-like superfamily/Ribonuclease H"/>
    <property type="match status" value="1"/>
</dbReference>
<dbReference type="PANTHER" id="PTHR30231:SF37">
    <property type="entry name" value="EXODEOXYRIBONUCLEASE 10"/>
    <property type="match status" value="1"/>
</dbReference>
<dbReference type="NCBIfam" id="NF006615">
    <property type="entry name" value="PRK09182.1"/>
    <property type="match status" value="1"/>
</dbReference>
<dbReference type="SMART" id="SM00479">
    <property type="entry name" value="EXOIII"/>
    <property type="match status" value="1"/>
</dbReference>
<evidence type="ECO:0000259" key="1">
    <source>
        <dbReference type="SMART" id="SM00479"/>
    </source>
</evidence>
<comment type="caution">
    <text evidence="2">The sequence shown here is derived from an EMBL/GenBank/DDBJ whole genome shotgun (WGS) entry which is preliminary data.</text>
</comment>
<name>A0ABU5EGH7_9PROT</name>
<organism evidence="2 3">
    <name type="scientific">Dongia soli</name>
    <dbReference type="NCBI Taxonomy" id="600628"/>
    <lineage>
        <taxon>Bacteria</taxon>
        <taxon>Pseudomonadati</taxon>
        <taxon>Pseudomonadota</taxon>
        <taxon>Alphaproteobacteria</taxon>
        <taxon>Rhodospirillales</taxon>
        <taxon>Dongiaceae</taxon>
        <taxon>Dongia</taxon>
    </lineage>
</organism>
<dbReference type="Proteomes" id="UP001279642">
    <property type="component" value="Unassembled WGS sequence"/>
</dbReference>
<proteinExistence type="predicted"/>
<evidence type="ECO:0000313" key="2">
    <source>
        <dbReference type="EMBL" id="MDY0885437.1"/>
    </source>
</evidence>
<dbReference type="EMBL" id="JAXCLW010000010">
    <property type="protein sequence ID" value="MDY0885437.1"/>
    <property type="molecule type" value="Genomic_DNA"/>
</dbReference>
<keyword evidence="2" id="KW-0269">Exonuclease</keyword>
<dbReference type="Pfam" id="PF00929">
    <property type="entry name" value="RNase_T"/>
    <property type="match status" value="1"/>
</dbReference>
<dbReference type="SUPFAM" id="SSF53098">
    <property type="entry name" value="Ribonuclease H-like"/>
    <property type="match status" value="1"/>
</dbReference>